<evidence type="ECO:0000256" key="2">
    <source>
        <dbReference type="ARBA" id="ARBA00008335"/>
    </source>
</evidence>
<dbReference type="Gene3D" id="1.20.1250.20">
    <property type="entry name" value="MFS general substrate transporter like domains"/>
    <property type="match status" value="2"/>
</dbReference>
<protein>
    <submittedName>
        <fullName evidence="12">Major facilitator superfamily domain general substrate transporter</fullName>
    </submittedName>
</protein>
<comment type="caution">
    <text evidence="12">The sequence shown here is derived from an EMBL/GenBank/DDBJ whole genome shotgun (WGS) entry which is preliminary data.</text>
</comment>
<feature type="transmembrane region" description="Helical" evidence="11">
    <location>
        <begin position="73"/>
        <end position="91"/>
    </location>
</feature>
<feature type="transmembrane region" description="Helical" evidence="11">
    <location>
        <begin position="420"/>
        <end position="440"/>
    </location>
</feature>
<dbReference type="InterPro" id="IPR011701">
    <property type="entry name" value="MFS"/>
</dbReference>
<reference evidence="12" key="1">
    <citation type="submission" date="2022-12" db="EMBL/GenBank/DDBJ databases">
        <authorList>
            <person name="Petersen C."/>
        </authorList>
    </citation>
    <scope>NUCLEOTIDE SEQUENCE</scope>
    <source>
        <strain evidence="12">IBT 29495</strain>
    </source>
</reference>
<evidence type="ECO:0000256" key="3">
    <source>
        <dbReference type="ARBA" id="ARBA00022448"/>
    </source>
</evidence>
<feature type="transmembrane region" description="Helical" evidence="11">
    <location>
        <begin position="394"/>
        <end position="413"/>
    </location>
</feature>
<feature type="transmembrane region" description="Helical" evidence="11">
    <location>
        <begin position="354"/>
        <end position="374"/>
    </location>
</feature>
<dbReference type="EMBL" id="JAPWDS010000003">
    <property type="protein sequence ID" value="KAJ5502075.1"/>
    <property type="molecule type" value="Genomic_DNA"/>
</dbReference>
<feature type="transmembrane region" description="Helical" evidence="11">
    <location>
        <begin position="556"/>
        <end position="577"/>
    </location>
</feature>
<comment type="similarity">
    <text evidence="2">Belongs to the major facilitator superfamily.</text>
</comment>
<evidence type="ECO:0000256" key="10">
    <source>
        <dbReference type="SAM" id="MobiDB-lite"/>
    </source>
</evidence>
<reference evidence="12" key="2">
    <citation type="journal article" date="2023" name="IMA Fungus">
        <title>Comparative genomic study of the Penicillium genus elucidates a diverse pangenome and 15 lateral gene transfer events.</title>
        <authorList>
            <person name="Petersen C."/>
            <person name="Sorensen T."/>
            <person name="Nielsen M.R."/>
            <person name="Sondergaard T.E."/>
            <person name="Sorensen J.L."/>
            <person name="Fitzpatrick D.A."/>
            <person name="Frisvad J.C."/>
            <person name="Nielsen K.L."/>
        </authorList>
    </citation>
    <scope>NUCLEOTIDE SEQUENCE</scope>
    <source>
        <strain evidence="12">IBT 29495</strain>
    </source>
</reference>
<gene>
    <name evidence="12" type="ORF">N7463_004949</name>
</gene>
<keyword evidence="4" id="KW-0410">Iron transport</keyword>
<dbReference type="OrthoDB" id="4078873at2759"/>
<evidence type="ECO:0000256" key="1">
    <source>
        <dbReference type="ARBA" id="ARBA00004141"/>
    </source>
</evidence>
<evidence type="ECO:0000313" key="13">
    <source>
        <dbReference type="Proteomes" id="UP001149954"/>
    </source>
</evidence>
<feature type="compositionally biased region" description="Basic and acidic residues" evidence="10">
    <location>
        <begin position="30"/>
        <end position="39"/>
    </location>
</feature>
<evidence type="ECO:0000256" key="5">
    <source>
        <dbReference type="ARBA" id="ARBA00022692"/>
    </source>
</evidence>
<dbReference type="AlphaFoldDB" id="A0A9W9XRK1"/>
<evidence type="ECO:0000313" key="12">
    <source>
        <dbReference type="EMBL" id="KAJ5502075.1"/>
    </source>
</evidence>
<dbReference type="FunFam" id="1.20.1250.20:FF:000302">
    <property type="entry name" value="MFS siderochrome iron transporter MirB"/>
    <property type="match status" value="1"/>
</dbReference>
<evidence type="ECO:0000256" key="4">
    <source>
        <dbReference type="ARBA" id="ARBA00022496"/>
    </source>
</evidence>
<evidence type="ECO:0000256" key="11">
    <source>
        <dbReference type="SAM" id="Phobius"/>
    </source>
</evidence>
<comment type="subcellular location">
    <subcellularLocation>
        <location evidence="1">Membrane</location>
        <topology evidence="1">Multi-pass membrane protein</topology>
    </subcellularLocation>
</comment>
<evidence type="ECO:0000256" key="6">
    <source>
        <dbReference type="ARBA" id="ARBA00022989"/>
    </source>
</evidence>
<keyword evidence="9 11" id="KW-0472">Membrane</keyword>
<dbReference type="InterPro" id="IPR036259">
    <property type="entry name" value="MFS_trans_sf"/>
</dbReference>
<name>A0A9W9XRK1_9EURO</name>
<feature type="transmembrane region" description="Helical" evidence="11">
    <location>
        <begin position="446"/>
        <end position="466"/>
    </location>
</feature>
<feature type="transmembrane region" description="Helical" evidence="11">
    <location>
        <begin position="142"/>
        <end position="159"/>
    </location>
</feature>
<feature type="region of interest" description="Disordered" evidence="10">
    <location>
        <begin position="21"/>
        <end position="46"/>
    </location>
</feature>
<keyword evidence="5 11" id="KW-0812">Transmembrane</keyword>
<sequence length="594" mass="66566">MGVRPLIRRARIVFRRVSTEDSDNDSAHNTARDAKDGLRSPRGSMALEEIPDGNAQHGVQDVEAVTMAWTRGTLIAVFINIWFLYFVNAFQSTVTVTLNPYVTSSFKAHSLSAVPTALGDVFAAATYLPVAKMMDVWGRAEGFLLMVICTTIGLVLMATCNSFEIYCAANVFYYVGFYGMEYAVDVMTADVSTLRNRAFAYAFTSSPYIITAFAGPKVANEFYYQVSWQWGFGCWAIAVPIVAAPLYIVLKCNLHKAEKEGYRIKRPSGRTILESICHWTVEFDLFGVFLFTAGLVLFELPFDLAHYAPDNWASGYIIAMLVVGFCMLFFFAIWERCLAPVPLFEWRLLTNRTIVGAVLLDATYQLSNFCWSYYFTSWLQVNNDLSITTSNYIVNIFDMVSGVLLLAIGWLIRRVGRYKWTLYIAVPLYIFGQGLMIYFRQPNVNVGYQVMCQIFLAIGGSIFILVEQLAILAAVDHQHVATALALLNVVGTIGDSAGLTISTVIWQNTYMKALVQYLPESAMPNLNNIYEDLVTQRSYAVGSPTRMAIQKAYAYAELRLLAVGCGIIVLTIPWILLMKDINLNRKPQVRGTVF</sequence>
<dbReference type="Proteomes" id="UP001149954">
    <property type="component" value="Unassembled WGS sequence"/>
</dbReference>
<evidence type="ECO:0000256" key="7">
    <source>
        <dbReference type="ARBA" id="ARBA00023004"/>
    </source>
</evidence>
<dbReference type="PANTHER" id="PTHR23501">
    <property type="entry name" value="MAJOR FACILITATOR SUPERFAMILY"/>
    <property type="match status" value="1"/>
</dbReference>
<dbReference type="GO" id="GO:0022857">
    <property type="term" value="F:transmembrane transporter activity"/>
    <property type="evidence" value="ECO:0007669"/>
    <property type="project" value="InterPro"/>
</dbReference>
<proteinExistence type="inferred from homology"/>
<feature type="transmembrane region" description="Helical" evidence="11">
    <location>
        <begin position="111"/>
        <end position="130"/>
    </location>
</feature>
<dbReference type="FunFam" id="1.20.1250.20:FF:000284">
    <property type="entry name" value="Siderophore iron transporter mirB"/>
    <property type="match status" value="1"/>
</dbReference>
<organism evidence="12 13">
    <name type="scientific">Penicillium fimorum</name>
    <dbReference type="NCBI Taxonomy" id="1882269"/>
    <lineage>
        <taxon>Eukaryota</taxon>
        <taxon>Fungi</taxon>
        <taxon>Dikarya</taxon>
        <taxon>Ascomycota</taxon>
        <taxon>Pezizomycotina</taxon>
        <taxon>Eurotiomycetes</taxon>
        <taxon>Eurotiomycetidae</taxon>
        <taxon>Eurotiales</taxon>
        <taxon>Aspergillaceae</taxon>
        <taxon>Penicillium</taxon>
    </lineage>
</organism>
<dbReference type="PANTHER" id="PTHR23501:SF50">
    <property type="entry name" value="MFS SIDEROCHROME IRON TRANSPORTER MIRB (AFU_ORTHOLOGUE AFUA_3G03640)-RELATED"/>
    <property type="match status" value="1"/>
</dbReference>
<dbReference type="GO" id="GO:0006826">
    <property type="term" value="P:iron ion transport"/>
    <property type="evidence" value="ECO:0007669"/>
    <property type="project" value="UniProtKB-KW"/>
</dbReference>
<accession>A0A9W9XRK1</accession>
<dbReference type="GO" id="GO:0005886">
    <property type="term" value="C:plasma membrane"/>
    <property type="evidence" value="ECO:0007669"/>
    <property type="project" value="TreeGrafter"/>
</dbReference>
<evidence type="ECO:0000256" key="9">
    <source>
        <dbReference type="ARBA" id="ARBA00023136"/>
    </source>
</evidence>
<dbReference type="Pfam" id="PF07690">
    <property type="entry name" value="MFS_1"/>
    <property type="match status" value="1"/>
</dbReference>
<dbReference type="SUPFAM" id="SSF103473">
    <property type="entry name" value="MFS general substrate transporter"/>
    <property type="match status" value="2"/>
</dbReference>
<feature type="transmembrane region" description="Helical" evidence="11">
    <location>
        <begin position="271"/>
        <end position="293"/>
    </location>
</feature>
<evidence type="ECO:0000256" key="8">
    <source>
        <dbReference type="ARBA" id="ARBA00023065"/>
    </source>
</evidence>
<feature type="transmembrane region" description="Helical" evidence="11">
    <location>
        <begin position="313"/>
        <end position="334"/>
    </location>
</feature>
<keyword evidence="3" id="KW-0813">Transport</keyword>
<keyword evidence="8" id="KW-0406">Ion transport</keyword>
<keyword evidence="13" id="KW-1185">Reference proteome</keyword>
<keyword evidence="6 11" id="KW-1133">Transmembrane helix</keyword>
<dbReference type="GO" id="GO:0010106">
    <property type="term" value="P:cellular response to iron ion starvation"/>
    <property type="evidence" value="ECO:0007669"/>
    <property type="project" value="UniProtKB-ARBA"/>
</dbReference>
<feature type="transmembrane region" description="Helical" evidence="11">
    <location>
        <begin position="228"/>
        <end position="250"/>
    </location>
</feature>
<keyword evidence="7" id="KW-0408">Iron</keyword>